<evidence type="ECO:0000256" key="1">
    <source>
        <dbReference type="ARBA" id="ARBA00005820"/>
    </source>
</evidence>
<dbReference type="InterPro" id="IPR016032">
    <property type="entry name" value="Sig_transdc_resp-reg_C-effctor"/>
</dbReference>
<dbReference type="InterPro" id="IPR002182">
    <property type="entry name" value="NB-ARC"/>
</dbReference>
<evidence type="ECO:0000256" key="4">
    <source>
        <dbReference type="PROSITE-ProRule" id="PRU01091"/>
    </source>
</evidence>
<evidence type="ECO:0000259" key="5">
    <source>
        <dbReference type="PROSITE" id="PS51755"/>
    </source>
</evidence>
<organism evidence="6 7">
    <name type="scientific">Allokutzneria oryzae</name>
    <dbReference type="NCBI Taxonomy" id="1378989"/>
    <lineage>
        <taxon>Bacteria</taxon>
        <taxon>Bacillati</taxon>
        <taxon>Actinomycetota</taxon>
        <taxon>Actinomycetes</taxon>
        <taxon>Pseudonocardiales</taxon>
        <taxon>Pseudonocardiaceae</taxon>
        <taxon>Allokutzneria</taxon>
    </lineage>
</organism>
<evidence type="ECO:0000313" key="7">
    <source>
        <dbReference type="Proteomes" id="UP001589693"/>
    </source>
</evidence>
<dbReference type="PANTHER" id="PTHR47691">
    <property type="entry name" value="REGULATOR-RELATED"/>
    <property type="match status" value="1"/>
</dbReference>
<evidence type="ECO:0000313" key="6">
    <source>
        <dbReference type="EMBL" id="MFB9908900.1"/>
    </source>
</evidence>
<accession>A0ABV6A6V7</accession>
<dbReference type="PANTHER" id="PTHR47691:SF3">
    <property type="entry name" value="HTH-TYPE TRANSCRIPTIONAL REGULATOR RV0890C-RELATED"/>
    <property type="match status" value="1"/>
</dbReference>
<reference evidence="6 7" key="1">
    <citation type="submission" date="2024-09" db="EMBL/GenBank/DDBJ databases">
        <authorList>
            <person name="Sun Q."/>
            <person name="Mori K."/>
        </authorList>
    </citation>
    <scope>NUCLEOTIDE SEQUENCE [LARGE SCALE GENOMIC DNA]</scope>
    <source>
        <strain evidence="6 7">TBRC 7907</strain>
    </source>
</reference>
<dbReference type="Pfam" id="PF13424">
    <property type="entry name" value="TPR_12"/>
    <property type="match status" value="4"/>
</dbReference>
<dbReference type="PRINTS" id="PR00364">
    <property type="entry name" value="DISEASERSIST"/>
</dbReference>
<dbReference type="RefSeq" id="WP_377861059.1">
    <property type="nucleotide sequence ID" value="NZ_JBHLZU010000030.1"/>
</dbReference>
<protein>
    <submittedName>
        <fullName evidence="6">Tetratricopeptide repeat protein</fullName>
    </submittedName>
</protein>
<dbReference type="PROSITE" id="PS51755">
    <property type="entry name" value="OMPR_PHOB"/>
    <property type="match status" value="1"/>
</dbReference>
<evidence type="ECO:0000256" key="3">
    <source>
        <dbReference type="PROSITE-ProRule" id="PRU00339"/>
    </source>
</evidence>
<dbReference type="SUPFAM" id="SSF48452">
    <property type="entry name" value="TPR-like"/>
    <property type="match status" value="3"/>
</dbReference>
<keyword evidence="7" id="KW-1185">Reference proteome</keyword>
<feature type="DNA-binding region" description="OmpR/PhoB-type" evidence="4">
    <location>
        <begin position="1"/>
        <end position="92"/>
    </location>
</feature>
<feature type="domain" description="OmpR/PhoB-type" evidence="5">
    <location>
        <begin position="1"/>
        <end position="92"/>
    </location>
</feature>
<comment type="similarity">
    <text evidence="1">Belongs to the AfsR/DnrI/RedD regulatory family.</text>
</comment>
<keyword evidence="3" id="KW-0802">TPR repeat</keyword>
<dbReference type="SMART" id="SM01043">
    <property type="entry name" value="BTAD"/>
    <property type="match status" value="1"/>
</dbReference>
<dbReference type="Gene3D" id="1.25.40.10">
    <property type="entry name" value="Tetratricopeptide repeat domain"/>
    <property type="match status" value="3"/>
</dbReference>
<dbReference type="EMBL" id="JBHLZU010000030">
    <property type="protein sequence ID" value="MFB9908900.1"/>
    <property type="molecule type" value="Genomic_DNA"/>
</dbReference>
<dbReference type="InterPro" id="IPR011990">
    <property type="entry name" value="TPR-like_helical_dom_sf"/>
</dbReference>
<keyword evidence="2 4" id="KW-0238">DNA-binding</keyword>
<dbReference type="Gene3D" id="3.40.50.300">
    <property type="entry name" value="P-loop containing nucleotide triphosphate hydrolases"/>
    <property type="match status" value="1"/>
</dbReference>
<dbReference type="InterPro" id="IPR005158">
    <property type="entry name" value="BTAD"/>
</dbReference>
<dbReference type="Gene3D" id="1.10.10.10">
    <property type="entry name" value="Winged helix-like DNA-binding domain superfamily/Winged helix DNA-binding domain"/>
    <property type="match status" value="1"/>
</dbReference>
<dbReference type="PROSITE" id="PS50005">
    <property type="entry name" value="TPR"/>
    <property type="match status" value="1"/>
</dbReference>
<dbReference type="CDD" id="cd00383">
    <property type="entry name" value="trans_reg_C"/>
    <property type="match status" value="1"/>
</dbReference>
<dbReference type="Pfam" id="PF00931">
    <property type="entry name" value="NB-ARC"/>
    <property type="match status" value="1"/>
</dbReference>
<dbReference type="CDD" id="cd15831">
    <property type="entry name" value="BTAD"/>
    <property type="match status" value="1"/>
</dbReference>
<proteinExistence type="inferred from homology"/>
<dbReference type="Proteomes" id="UP001589693">
    <property type="component" value="Unassembled WGS sequence"/>
</dbReference>
<evidence type="ECO:0000256" key="2">
    <source>
        <dbReference type="ARBA" id="ARBA00023125"/>
    </source>
</evidence>
<dbReference type="SMART" id="SM00028">
    <property type="entry name" value="TPR"/>
    <property type="match status" value="8"/>
</dbReference>
<gene>
    <name evidence="6" type="ORF">ACFFQA_33600</name>
</gene>
<dbReference type="Pfam" id="PF00486">
    <property type="entry name" value="Trans_reg_C"/>
    <property type="match status" value="1"/>
</dbReference>
<dbReference type="SUPFAM" id="SSF46894">
    <property type="entry name" value="C-terminal effector domain of the bipartite response regulators"/>
    <property type="match status" value="1"/>
</dbReference>
<dbReference type="SUPFAM" id="SSF52540">
    <property type="entry name" value="P-loop containing nucleoside triphosphate hydrolases"/>
    <property type="match status" value="1"/>
</dbReference>
<dbReference type="InterPro" id="IPR027417">
    <property type="entry name" value="P-loop_NTPase"/>
</dbReference>
<comment type="caution">
    <text evidence="6">The sequence shown here is derived from an EMBL/GenBank/DDBJ whole genome shotgun (WGS) entry which is preliminary data.</text>
</comment>
<dbReference type="Pfam" id="PF03704">
    <property type="entry name" value="BTAD"/>
    <property type="match status" value="1"/>
</dbReference>
<name>A0ABV6A6V7_9PSEU</name>
<dbReference type="InterPro" id="IPR001867">
    <property type="entry name" value="OmpR/PhoB-type_DNA-bd"/>
</dbReference>
<dbReference type="InterPro" id="IPR036388">
    <property type="entry name" value="WH-like_DNA-bd_sf"/>
</dbReference>
<sequence>MAVEFKVLGSLEVWVDGHIVPINAPKQRVVLAALLLHAGRPVRTSQLVEYLWGDNAPKDSHNAVQTHVTRLRRALSVAELIRTVEGGYFVDVDPDRVDLLRFRSLVARASGESGELKAETLREAVGLWRGRPLLDVPSDELRDAECPALEAELLQALEWRIDVDLSQGRHGSVIGELRALTAEYPFRERFWGQLMLALYRSGQQAEALAAFRDVVQRTGLDLSSEVGAELRELHQKMLTGEVEQAAEPDVEARVVPQQLPADLGDFVGRAEMIEHVVSLLDPEAEGARLVVVSGPPGVGKSAFAVRVGHRVKDRFPDGQLHVNLHGYSRGVTPTAEQVLARFLRALGTRPQEVPTELEEQAKKLRATMATRRVLVVLDNAADAEQVRPLLRALPGCSVLITSRNELRALAGEGSAHPLSLPTLSVKDSGELLGELVGGRWGEADVDARRELATLCGNLPLALRIAGANLAFQAIDVRAYIDRMKSGDLLDSLTIEGDDHAAVRAAFELSYATLDPDGKKLFAALALVPGVDFTSWVAAALTDRDLGWAGVILDKLSAANLIREHRPGRYQFHDLIRLYSHKKYSLAGKSFGDSRARRALFESYLSAVNNAAKVLNPEMRCAPADLEVPAGLEVAFEGATEALSWFDDERANLIAMVRSSSELGPLRYSWELVFSMASYLRHRRYGSDWLELLEYGRAAADEANDGHGRALMCTGLGVFKQAIYESEQSVELHGRALAMYRLLGDRVGEAQSYTCLGVAHALLGNQVESVDYLLEAELIFRELGESHALTNVLMNLGAAYAHSGDIDLARGCLERALALAKELEVLHIQGISLSNLGLMAREGGRVREARALLEQALDVWHRLAARHGEAAALDELALTHLFAGDVDQASIHVGRSLEIAIETGNKLKEAEASGTLAEICRRRGDLEEALLLQQKSVHVMRRIKFLPGLAMSLVDLSKMLLAHDRVSEAEEAASEALRISLENDIRLCEPMARTALAECYARAGEPAVAVEYGERALEQHRKLHHQVWEARTLRVVGEALRAAGDVVGAREHWERAVEMFAGMGMPEADGVRELLERVR</sequence>
<feature type="repeat" description="TPR" evidence="3">
    <location>
        <begin position="789"/>
        <end position="822"/>
    </location>
</feature>
<dbReference type="InterPro" id="IPR019734">
    <property type="entry name" value="TPR_rpt"/>
</dbReference>
<dbReference type="SMART" id="SM00862">
    <property type="entry name" value="Trans_reg_C"/>
    <property type="match status" value="1"/>
</dbReference>